<dbReference type="EMBL" id="MU865988">
    <property type="protein sequence ID" value="KAK4443678.1"/>
    <property type="molecule type" value="Genomic_DNA"/>
</dbReference>
<organism evidence="3 4">
    <name type="scientific">Podospora aff. communis PSN243</name>
    <dbReference type="NCBI Taxonomy" id="3040156"/>
    <lineage>
        <taxon>Eukaryota</taxon>
        <taxon>Fungi</taxon>
        <taxon>Dikarya</taxon>
        <taxon>Ascomycota</taxon>
        <taxon>Pezizomycotina</taxon>
        <taxon>Sordariomycetes</taxon>
        <taxon>Sordariomycetidae</taxon>
        <taxon>Sordariales</taxon>
        <taxon>Podosporaceae</taxon>
        <taxon>Podospora</taxon>
    </lineage>
</organism>
<comment type="caution">
    <text evidence="3">The sequence shown here is derived from an EMBL/GenBank/DDBJ whole genome shotgun (WGS) entry which is preliminary data.</text>
</comment>
<dbReference type="PANTHER" id="PTHR40628">
    <property type="entry name" value="CHROMO DOMAIN-CONTAINING PROTEIN"/>
    <property type="match status" value="1"/>
</dbReference>
<dbReference type="AlphaFoldDB" id="A0AAV9G5E4"/>
<dbReference type="InterPro" id="IPR054722">
    <property type="entry name" value="PolX-like_BBD"/>
</dbReference>
<gene>
    <name evidence="3" type="ORF">QBC34DRAFT_443134</name>
</gene>
<dbReference type="Proteomes" id="UP001321760">
    <property type="component" value="Unassembled WGS sequence"/>
</dbReference>
<protein>
    <recommendedName>
        <fullName evidence="2">Retrovirus-related Pol polyprotein from transposon TNT 1-94-like beta-barrel domain-containing protein</fullName>
    </recommendedName>
</protein>
<evidence type="ECO:0000256" key="1">
    <source>
        <dbReference type="SAM" id="MobiDB-lite"/>
    </source>
</evidence>
<feature type="region of interest" description="Disordered" evidence="1">
    <location>
        <begin position="178"/>
        <end position="246"/>
    </location>
</feature>
<feature type="domain" description="Retrovirus-related Pol polyprotein from transposon TNT 1-94-like beta-barrel" evidence="2">
    <location>
        <begin position="21"/>
        <end position="98"/>
    </location>
</feature>
<evidence type="ECO:0000259" key="2">
    <source>
        <dbReference type="Pfam" id="PF22936"/>
    </source>
</evidence>
<name>A0AAV9G5E4_9PEZI</name>
<sequence length="430" mass="48383">MEARLGGMSTSTSTDGLCPDWVLSTGTNVPIAINRGWFTEYHPFKSHLTPVMGGQNLEVVGWGTVELKIKKEPNRSGHSTIRMDLVLHAPKALCNIISPVTPNFHAETGRMSNGTAGWLKNHSNQRLGYFIDHPKCGLTVLKLSGPPVGPALKPTTLETGIMYGVSVQWPKSEQEKWLQAREVSSRGAPKASVSGGTSKNGSDAESSKPAESGKSKARKSAVKSATRGKSLDTTPSDAAPKTEAAKPYTAEERKWLKLHFNDEFKFLQIHGLSIYEEKDRIEGQGIVRAMMSSDRVQKPLKPERIVHYRDVFSEEEMEYAREIFGGIGCFLYTNKLRFYDEEHRERAKKILQIKMRWEEEFKRKGGRRKDDETWRMPEGHFVDTMFSDEELEFIEKRWGNSESFMLSLGLNLVDEETSLKARDILGILMG</sequence>
<proteinExistence type="predicted"/>
<feature type="compositionally biased region" description="Polar residues" evidence="1">
    <location>
        <begin position="194"/>
        <end position="204"/>
    </location>
</feature>
<evidence type="ECO:0000313" key="4">
    <source>
        <dbReference type="Proteomes" id="UP001321760"/>
    </source>
</evidence>
<dbReference type="Pfam" id="PF22936">
    <property type="entry name" value="Pol_BBD"/>
    <property type="match status" value="1"/>
</dbReference>
<reference evidence="3" key="1">
    <citation type="journal article" date="2023" name="Mol. Phylogenet. Evol.">
        <title>Genome-scale phylogeny and comparative genomics of the fungal order Sordariales.</title>
        <authorList>
            <person name="Hensen N."/>
            <person name="Bonometti L."/>
            <person name="Westerberg I."/>
            <person name="Brannstrom I.O."/>
            <person name="Guillou S."/>
            <person name="Cros-Aarteil S."/>
            <person name="Calhoun S."/>
            <person name="Haridas S."/>
            <person name="Kuo A."/>
            <person name="Mondo S."/>
            <person name="Pangilinan J."/>
            <person name="Riley R."/>
            <person name="LaButti K."/>
            <person name="Andreopoulos B."/>
            <person name="Lipzen A."/>
            <person name="Chen C."/>
            <person name="Yan M."/>
            <person name="Daum C."/>
            <person name="Ng V."/>
            <person name="Clum A."/>
            <person name="Steindorff A."/>
            <person name="Ohm R.A."/>
            <person name="Martin F."/>
            <person name="Silar P."/>
            <person name="Natvig D.O."/>
            <person name="Lalanne C."/>
            <person name="Gautier V."/>
            <person name="Ament-Velasquez S.L."/>
            <person name="Kruys A."/>
            <person name="Hutchinson M.I."/>
            <person name="Powell A.J."/>
            <person name="Barry K."/>
            <person name="Miller A.N."/>
            <person name="Grigoriev I.V."/>
            <person name="Debuchy R."/>
            <person name="Gladieux P."/>
            <person name="Hiltunen Thoren M."/>
            <person name="Johannesson H."/>
        </authorList>
    </citation>
    <scope>NUCLEOTIDE SEQUENCE</scope>
    <source>
        <strain evidence="3">PSN243</strain>
    </source>
</reference>
<accession>A0AAV9G5E4</accession>
<reference evidence="3" key="2">
    <citation type="submission" date="2023-05" db="EMBL/GenBank/DDBJ databases">
        <authorList>
            <consortium name="Lawrence Berkeley National Laboratory"/>
            <person name="Steindorff A."/>
            <person name="Hensen N."/>
            <person name="Bonometti L."/>
            <person name="Westerberg I."/>
            <person name="Brannstrom I.O."/>
            <person name="Guillou S."/>
            <person name="Cros-Aarteil S."/>
            <person name="Calhoun S."/>
            <person name="Haridas S."/>
            <person name="Kuo A."/>
            <person name="Mondo S."/>
            <person name="Pangilinan J."/>
            <person name="Riley R."/>
            <person name="Labutti K."/>
            <person name="Andreopoulos B."/>
            <person name="Lipzen A."/>
            <person name="Chen C."/>
            <person name="Yanf M."/>
            <person name="Daum C."/>
            <person name="Ng V."/>
            <person name="Clum A."/>
            <person name="Ohm R."/>
            <person name="Martin F."/>
            <person name="Silar P."/>
            <person name="Natvig D."/>
            <person name="Lalanne C."/>
            <person name="Gautier V."/>
            <person name="Ament-Velasquez S.L."/>
            <person name="Kruys A."/>
            <person name="Hutchinson M.I."/>
            <person name="Powell A.J."/>
            <person name="Barry K."/>
            <person name="Miller A.N."/>
            <person name="Grigoriev I.V."/>
            <person name="Debuchy R."/>
            <person name="Gladieux P."/>
            <person name="Thoren M.H."/>
            <person name="Johannesson H."/>
        </authorList>
    </citation>
    <scope>NUCLEOTIDE SEQUENCE</scope>
    <source>
        <strain evidence="3">PSN243</strain>
    </source>
</reference>
<keyword evidence="4" id="KW-1185">Reference proteome</keyword>
<evidence type="ECO:0000313" key="3">
    <source>
        <dbReference type="EMBL" id="KAK4443678.1"/>
    </source>
</evidence>
<dbReference type="PANTHER" id="PTHR40628:SF1">
    <property type="entry name" value="CHROMO DOMAIN-CONTAINING PROTEIN"/>
    <property type="match status" value="1"/>
</dbReference>
<feature type="compositionally biased region" description="Basic and acidic residues" evidence="1">
    <location>
        <begin position="205"/>
        <end position="214"/>
    </location>
</feature>